<feature type="region of interest" description="Disordered" evidence="1">
    <location>
        <begin position="165"/>
        <end position="196"/>
    </location>
</feature>
<organism evidence="2 3">
    <name type="scientific">Choiromyces venosus 120613-1</name>
    <dbReference type="NCBI Taxonomy" id="1336337"/>
    <lineage>
        <taxon>Eukaryota</taxon>
        <taxon>Fungi</taxon>
        <taxon>Dikarya</taxon>
        <taxon>Ascomycota</taxon>
        <taxon>Pezizomycotina</taxon>
        <taxon>Pezizomycetes</taxon>
        <taxon>Pezizales</taxon>
        <taxon>Tuberaceae</taxon>
        <taxon>Choiromyces</taxon>
    </lineage>
</organism>
<evidence type="ECO:0000313" key="2">
    <source>
        <dbReference type="EMBL" id="RPB00666.1"/>
    </source>
</evidence>
<sequence>MNTQSNPSEDFPNQGYSNRQSSGAITELAKYYYNTQIRDAPSSGKLTNTSSSDSVLHEPIDALEDRDWEKKRRRASNEFSNKHVYEGALEDKLEGCDMWIDRMEEEEMARGEKSGRSWRATIKSDMQERLSKRERSSSSRFDPDKPEEPDELELIEKRVWGISTSIPPAQEFGPQNIIRENNSRQTRSSMAGRAGA</sequence>
<gene>
    <name evidence="2" type="ORF">L873DRAFT_1788847</name>
</gene>
<evidence type="ECO:0000256" key="1">
    <source>
        <dbReference type="SAM" id="MobiDB-lite"/>
    </source>
</evidence>
<keyword evidence="3" id="KW-1185">Reference proteome</keyword>
<feature type="compositionally biased region" description="Basic and acidic residues" evidence="1">
    <location>
        <begin position="125"/>
        <end position="146"/>
    </location>
</feature>
<feature type="region of interest" description="Disordered" evidence="1">
    <location>
        <begin position="1"/>
        <end position="20"/>
    </location>
</feature>
<dbReference type="Proteomes" id="UP000276215">
    <property type="component" value="Unassembled WGS sequence"/>
</dbReference>
<feature type="region of interest" description="Disordered" evidence="1">
    <location>
        <begin position="107"/>
        <end position="152"/>
    </location>
</feature>
<evidence type="ECO:0000313" key="3">
    <source>
        <dbReference type="Proteomes" id="UP000276215"/>
    </source>
</evidence>
<feature type="compositionally biased region" description="Polar residues" evidence="1">
    <location>
        <begin position="44"/>
        <end position="54"/>
    </location>
</feature>
<dbReference type="OrthoDB" id="10646655at2759"/>
<feature type="region of interest" description="Disordered" evidence="1">
    <location>
        <begin position="39"/>
        <end position="59"/>
    </location>
</feature>
<dbReference type="AlphaFoldDB" id="A0A3N4JQQ1"/>
<feature type="compositionally biased region" description="Polar residues" evidence="1">
    <location>
        <begin position="178"/>
        <end position="189"/>
    </location>
</feature>
<accession>A0A3N4JQQ1</accession>
<reference evidence="2 3" key="1">
    <citation type="journal article" date="2018" name="Nat. Ecol. Evol.">
        <title>Pezizomycetes genomes reveal the molecular basis of ectomycorrhizal truffle lifestyle.</title>
        <authorList>
            <person name="Murat C."/>
            <person name="Payen T."/>
            <person name="Noel B."/>
            <person name="Kuo A."/>
            <person name="Morin E."/>
            <person name="Chen J."/>
            <person name="Kohler A."/>
            <person name="Krizsan K."/>
            <person name="Balestrini R."/>
            <person name="Da Silva C."/>
            <person name="Montanini B."/>
            <person name="Hainaut M."/>
            <person name="Levati E."/>
            <person name="Barry K.W."/>
            <person name="Belfiori B."/>
            <person name="Cichocki N."/>
            <person name="Clum A."/>
            <person name="Dockter R.B."/>
            <person name="Fauchery L."/>
            <person name="Guy J."/>
            <person name="Iotti M."/>
            <person name="Le Tacon F."/>
            <person name="Lindquist E.A."/>
            <person name="Lipzen A."/>
            <person name="Malagnac F."/>
            <person name="Mello A."/>
            <person name="Molinier V."/>
            <person name="Miyauchi S."/>
            <person name="Poulain J."/>
            <person name="Riccioni C."/>
            <person name="Rubini A."/>
            <person name="Sitrit Y."/>
            <person name="Splivallo R."/>
            <person name="Traeger S."/>
            <person name="Wang M."/>
            <person name="Zifcakova L."/>
            <person name="Wipf D."/>
            <person name="Zambonelli A."/>
            <person name="Paolocci F."/>
            <person name="Nowrousian M."/>
            <person name="Ottonello S."/>
            <person name="Baldrian P."/>
            <person name="Spatafora J.W."/>
            <person name="Henrissat B."/>
            <person name="Nagy L.G."/>
            <person name="Aury J.M."/>
            <person name="Wincker P."/>
            <person name="Grigoriev I.V."/>
            <person name="Bonfante P."/>
            <person name="Martin F.M."/>
        </authorList>
    </citation>
    <scope>NUCLEOTIDE SEQUENCE [LARGE SCALE GENOMIC DNA]</scope>
    <source>
        <strain evidence="2 3">120613-1</strain>
    </source>
</reference>
<dbReference type="EMBL" id="ML120378">
    <property type="protein sequence ID" value="RPB00666.1"/>
    <property type="molecule type" value="Genomic_DNA"/>
</dbReference>
<name>A0A3N4JQQ1_9PEZI</name>
<proteinExistence type="predicted"/>
<protein>
    <submittedName>
        <fullName evidence="2">Uncharacterized protein</fullName>
    </submittedName>
</protein>